<accession>A0A0G1RYI4</accession>
<evidence type="ECO:0000256" key="3">
    <source>
        <dbReference type="ARBA" id="ARBA00022840"/>
    </source>
</evidence>
<protein>
    <submittedName>
        <fullName evidence="5">tRNA synthetase class II (D K and N)</fullName>
    </submittedName>
</protein>
<dbReference type="Gene3D" id="3.30.930.10">
    <property type="entry name" value="Bira Bifunctional Protein, Domain 2"/>
    <property type="match status" value="1"/>
</dbReference>
<dbReference type="InterPro" id="IPR018149">
    <property type="entry name" value="Lys-tRNA-synth_II_C"/>
</dbReference>
<evidence type="ECO:0000313" key="5">
    <source>
        <dbReference type="EMBL" id="KKU26010.1"/>
    </source>
</evidence>
<keyword evidence="3" id="KW-0067">ATP-binding</keyword>
<dbReference type="GO" id="GO:0004824">
    <property type="term" value="F:lysine-tRNA ligase activity"/>
    <property type="evidence" value="ECO:0007669"/>
    <property type="project" value="InterPro"/>
</dbReference>
<sequence>MSTWSDLKNNPRLKKIYETRIEIIKLIREFFWSKNFVETETPIAVRYAGQEPYLNPVPTIFHNPEGDKFKFYLHTSPEFAMKKLLAAGFPRIFQITKCFRDFENFGGLHNTEFTMIEWYRAPGNYVEIMDDTEKLFKYVAERLGVKVARVKDYKTNVAQKWDRISMRDLWRKFIGVNLDNYLLLEDIKKLAGERGHSIAARDSYEDVFYKIFLNEIEPKLGVERPIFVYDYPAQMTSLCRLRENDSRYAERFELYIGGMEIANAFGELTDADEQLKRLEEDRAKRSSLGKPTWPVDPDFIEALRHLQIQNEQDIEACKRASPAVVSPKMIGSTASHEKHEASLRSSELRRAEAGGIALGVDRMILLFTEAGDLNEVIFQAVKDQIGN</sequence>
<dbReference type="GO" id="GO:0000049">
    <property type="term" value="F:tRNA binding"/>
    <property type="evidence" value="ECO:0007669"/>
    <property type="project" value="TreeGrafter"/>
</dbReference>
<dbReference type="GO" id="GO:0005524">
    <property type="term" value="F:ATP binding"/>
    <property type="evidence" value="ECO:0007669"/>
    <property type="project" value="UniProtKB-KW"/>
</dbReference>
<dbReference type="PANTHER" id="PTHR42918:SF6">
    <property type="entry name" value="ELONGATION FACTOR P--(R)-BETA-LYSINE LIGASE"/>
    <property type="match status" value="1"/>
</dbReference>
<dbReference type="EMBL" id="LCMA01000014">
    <property type="protein sequence ID" value="KKU26010.1"/>
    <property type="molecule type" value="Genomic_DNA"/>
</dbReference>
<comment type="caution">
    <text evidence="5">The sequence shown here is derived from an EMBL/GenBank/DDBJ whole genome shotgun (WGS) entry which is preliminary data.</text>
</comment>
<name>A0A0G1RYI4_9BACT</name>
<dbReference type="InterPro" id="IPR004525">
    <property type="entry name" value="EpmA"/>
</dbReference>
<dbReference type="PROSITE" id="PS50862">
    <property type="entry name" value="AA_TRNA_LIGASE_II"/>
    <property type="match status" value="1"/>
</dbReference>
<evidence type="ECO:0000313" key="6">
    <source>
        <dbReference type="Proteomes" id="UP000034175"/>
    </source>
</evidence>
<proteinExistence type="predicted"/>
<dbReference type="Pfam" id="PF00152">
    <property type="entry name" value="tRNA-synt_2"/>
    <property type="match status" value="1"/>
</dbReference>
<dbReference type="InterPro" id="IPR004364">
    <property type="entry name" value="Aa-tRNA-synt_II"/>
</dbReference>
<gene>
    <name evidence="5" type="ORF">UX39_C0014G0003</name>
</gene>
<keyword evidence="2" id="KW-0547">Nucleotide-binding</keyword>
<dbReference type="GO" id="GO:0006430">
    <property type="term" value="P:lysyl-tRNA aminoacylation"/>
    <property type="evidence" value="ECO:0007669"/>
    <property type="project" value="InterPro"/>
</dbReference>
<keyword evidence="1" id="KW-0436">Ligase</keyword>
<evidence type="ECO:0000259" key="4">
    <source>
        <dbReference type="PROSITE" id="PS50862"/>
    </source>
</evidence>
<dbReference type="AlphaFoldDB" id="A0A0G1RYI4"/>
<dbReference type="Proteomes" id="UP000034175">
    <property type="component" value="Unassembled WGS sequence"/>
</dbReference>
<feature type="domain" description="Aminoacyl-transfer RNA synthetases class-II family profile" evidence="4">
    <location>
        <begin position="22"/>
        <end position="383"/>
    </location>
</feature>
<dbReference type="GO" id="GO:0005829">
    <property type="term" value="C:cytosol"/>
    <property type="evidence" value="ECO:0007669"/>
    <property type="project" value="TreeGrafter"/>
</dbReference>
<dbReference type="InterPro" id="IPR045864">
    <property type="entry name" value="aa-tRNA-synth_II/BPL/LPL"/>
</dbReference>
<dbReference type="NCBIfam" id="TIGR00462">
    <property type="entry name" value="genX"/>
    <property type="match status" value="1"/>
</dbReference>
<evidence type="ECO:0000256" key="1">
    <source>
        <dbReference type="ARBA" id="ARBA00022598"/>
    </source>
</evidence>
<reference evidence="5 6" key="1">
    <citation type="journal article" date="2015" name="Nature">
        <title>rRNA introns, odd ribosomes, and small enigmatic genomes across a large radiation of phyla.</title>
        <authorList>
            <person name="Brown C.T."/>
            <person name="Hug L.A."/>
            <person name="Thomas B.C."/>
            <person name="Sharon I."/>
            <person name="Castelle C.J."/>
            <person name="Singh A."/>
            <person name="Wilkins M.J."/>
            <person name="Williams K.H."/>
            <person name="Banfield J.F."/>
        </authorList>
    </citation>
    <scope>NUCLEOTIDE SEQUENCE [LARGE SCALE GENOMIC DNA]</scope>
</reference>
<dbReference type="PANTHER" id="PTHR42918">
    <property type="entry name" value="LYSYL-TRNA SYNTHETASE"/>
    <property type="match status" value="1"/>
</dbReference>
<evidence type="ECO:0000256" key="2">
    <source>
        <dbReference type="ARBA" id="ARBA00022741"/>
    </source>
</evidence>
<dbReference type="PATRIC" id="fig|1619042.3.peg.462"/>
<keyword evidence="5" id="KW-0030">Aminoacyl-tRNA synthetase</keyword>
<dbReference type="PRINTS" id="PR00982">
    <property type="entry name" value="TRNASYNTHLYS"/>
</dbReference>
<dbReference type="InterPro" id="IPR006195">
    <property type="entry name" value="aa-tRNA-synth_II"/>
</dbReference>
<organism evidence="5 6">
    <name type="scientific">Candidatus Magasanikbacteria bacterium GW2011_GWA2_46_17</name>
    <dbReference type="NCBI Taxonomy" id="1619042"/>
    <lineage>
        <taxon>Bacteria</taxon>
        <taxon>Candidatus Magasanikiibacteriota</taxon>
    </lineage>
</organism>
<dbReference type="SUPFAM" id="SSF55681">
    <property type="entry name" value="Class II aaRS and biotin synthetases"/>
    <property type="match status" value="1"/>
</dbReference>